<dbReference type="AlphaFoldDB" id="A0A1J4V3V3"/>
<evidence type="ECO:0000313" key="2">
    <source>
        <dbReference type="EMBL" id="OIO31850.1"/>
    </source>
</evidence>
<reference evidence="2 3" key="1">
    <citation type="journal article" date="2016" name="Environ. Microbiol.">
        <title>Genomic resolution of a cold subsurface aquifer community provides metabolic insights for novel microbes adapted to high CO concentrations.</title>
        <authorList>
            <person name="Probst A.J."/>
            <person name="Castelle C.J."/>
            <person name="Singh A."/>
            <person name="Brown C.T."/>
            <person name="Anantharaman K."/>
            <person name="Sharon I."/>
            <person name="Hug L.A."/>
            <person name="Burstein D."/>
            <person name="Emerson J.B."/>
            <person name="Thomas B.C."/>
            <person name="Banfield J.F."/>
        </authorList>
    </citation>
    <scope>NUCLEOTIDE SEQUENCE [LARGE SCALE GENOMIC DNA]</scope>
    <source>
        <strain evidence="2">CG1_02_47_685</strain>
    </source>
</reference>
<name>A0A1J4V3V3_9BACT</name>
<dbReference type="STRING" id="1805282.AUJ44_03700"/>
<feature type="transmembrane region" description="Helical" evidence="1">
    <location>
        <begin position="175"/>
        <end position="193"/>
    </location>
</feature>
<comment type="caution">
    <text evidence="2">The sequence shown here is derived from an EMBL/GenBank/DDBJ whole genome shotgun (WGS) entry which is preliminary data.</text>
</comment>
<evidence type="ECO:0000313" key="3">
    <source>
        <dbReference type="Proteomes" id="UP000183206"/>
    </source>
</evidence>
<protein>
    <submittedName>
        <fullName evidence="2">Uncharacterized protein</fullName>
    </submittedName>
</protein>
<dbReference type="Proteomes" id="UP000183206">
    <property type="component" value="Unassembled WGS sequence"/>
</dbReference>
<dbReference type="EMBL" id="MNVO01000055">
    <property type="protein sequence ID" value="OIO31850.1"/>
    <property type="molecule type" value="Genomic_DNA"/>
</dbReference>
<gene>
    <name evidence="2" type="ORF">AUJ44_03700</name>
</gene>
<accession>A0A1J4V3V3</accession>
<keyword evidence="1" id="KW-1133">Transmembrane helix</keyword>
<proteinExistence type="predicted"/>
<organism evidence="2 3">
    <name type="scientific">Candidatus Nomurabacteria bacterium CG1_02_47_685</name>
    <dbReference type="NCBI Taxonomy" id="1805282"/>
    <lineage>
        <taxon>Bacteria</taxon>
        <taxon>Candidatus Nomuraibacteriota</taxon>
    </lineage>
</organism>
<keyword evidence="1" id="KW-0472">Membrane</keyword>
<sequence>MWRITNLKKIYSGILIVAFTISNVFFGFPIDLVINKLNESKIVDNLYWAMKDKDVVDRGDVNIPTVVKQALAAQSSIDNAVSTAVTEHLSASPKTVFISQSTGYSFYVDSTGVCAYSKTTDGGASWGVAVTVDSQTDCTSMAVWYDGWTPGDAGTRIEKILPRNPLRWHENYENWLVIMLGLVIASASAARFARR</sequence>
<feature type="transmembrane region" description="Helical" evidence="1">
    <location>
        <begin position="12"/>
        <end position="30"/>
    </location>
</feature>
<keyword evidence="1" id="KW-0812">Transmembrane</keyword>
<evidence type="ECO:0000256" key="1">
    <source>
        <dbReference type="SAM" id="Phobius"/>
    </source>
</evidence>